<sequence length="614" mass="67672">MSEFQLTEGFCAKANVVARSEDLEGPIPVIQILSIKKIAGGTSGKVATDRHRVILSDGLWFMQSMLSTALNEKVDDGTFRRNAVMKLTRWEPQNLHGSRILIIFDMEPVGYPAEKIGNPANVGKPPGSADNGMAVDTPPAAAPTANPATSAPPPPRPAAPAASASKTAEKVGPIFPIEGLNPYHNKWTLKARVISKSEKRKWSNSKGEGQLFSVTLMDETGEIKGTAFNNAVDHLYDVLEEGKVFYITKGKVVLARKNFSTVNNDYEITFDHKTEVTPCTDAGGVPEVQYTFVDLAGLENRAKDDILDVIAVVHKVESLGEIVTKQGKTLSKRELSLVDRSGYACQVTLWGKQAEGWNHHDNPVVSCKGLKLSDFGGRSLSVSASSVMNINPDTPDAHNLRGWYEGEGRNSTFRSFTSGGGGGATMRNAALNRDEMKTLQEVRDADIGNGDKPEYFTSRATILSIKSENIAYPACRGENCNKKVTDSGSGWFCEKCNQSWDKPEYRYLIQMQVTDHTSQAWFQAFNDVGVEIIGKTADELMNIKEEDEQAFNKEVAKSHSKMFNFACRAKQDTYQETTRVRYGVNRIYPLDFAAECRNLHKMLAGYPELISPQY</sequence>
<dbReference type="CDD" id="cd04476">
    <property type="entry name" value="RPA1_DBD_C"/>
    <property type="match status" value="1"/>
</dbReference>
<dbReference type="STRING" id="933852.A0A0C3BLB1"/>
<evidence type="ECO:0000256" key="2">
    <source>
        <dbReference type="ARBA" id="ARBA00005690"/>
    </source>
</evidence>
<evidence type="ECO:0000256" key="4">
    <source>
        <dbReference type="ARBA" id="ARBA00022723"/>
    </source>
</evidence>
<evidence type="ECO:0000313" key="15">
    <source>
        <dbReference type="EMBL" id="KIM32859.1"/>
    </source>
</evidence>
<dbReference type="PANTHER" id="PTHR47165">
    <property type="entry name" value="OS03G0429900 PROTEIN"/>
    <property type="match status" value="1"/>
</dbReference>
<dbReference type="CDD" id="cd04474">
    <property type="entry name" value="RPA1_DBD_A"/>
    <property type="match status" value="1"/>
</dbReference>
<dbReference type="Pfam" id="PF01336">
    <property type="entry name" value="tRNA_anti-codon"/>
    <property type="match status" value="1"/>
</dbReference>
<feature type="domain" description="Replication factor-A protein 1 N-terminal" evidence="12">
    <location>
        <begin position="23"/>
        <end position="109"/>
    </location>
</feature>
<dbReference type="PANTHER" id="PTHR47165:SF4">
    <property type="entry name" value="OS03G0429900 PROTEIN"/>
    <property type="match status" value="1"/>
</dbReference>
<name>A0A0C3BLB1_SERVB</name>
<feature type="domain" description="OB" evidence="11">
    <location>
        <begin position="187"/>
        <end position="268"/>
    </location>
</feature>
<feature type="compositionally biased region" description="Low complexity" evidence="10">
    <location>
        <begin position="137"/>
        <end position="149"/>
    </location>
</feature>
<feature type="domain" description="Replication factor A C-terminal" evidence="13">
    <location>
        <begin position="455"/>
        <end position="599"/>
    </location>
</feature>
<dbReference type="InterPro" id="IPR012340">
    <property type="entry name" value="NA-bd_OB-fold"/>
</dbReference>
<evidence type="ECO:0000256" key="7">
    <source>
        <dbReference type="ARBA" id="ARBA00023125"/>
    </source>
</evidence>
<keyword evidence="4 9" id="KW-0479">Metal-binding</keyword>
<dbReference type="EMBL" id="KN824279">
    <property type="protein sequence ID" value="KIM32859.1"/>
    <property type="molecule type" value="Genomic_DNA"/>
</dbReference>
<dbReference type="InterPro" id="IPR013955">
    <property type="entry name" value="Rep_factor-A_C"/>
</dbReference>
<evidence type="ECO:0000256" key="6">
    <source>
        <dbReference type="ARBA" id="ARBA00022833"/>
    </source>
</evidence>
<dbReference type="GO" id="GO:0003677">
    <property type="term" value="F:DNA binding"/>
    <property type="evidence" value="ECO:0007669"/>
    <property type="project" value="UniProtKB-KW"/>
</dbReference>
<reference evidence="16" key="2">
    <citation type="submission" date="2015-01" db="EMBL/GenBank/DDBJ databases">
        <title>Evolutionary Origins and Diversification of the Mycorrhizal Mutualists.</title>
        <authorList>
            <consortium name="DOE Joint Genome Institute"/>
            <consortium name="Mycorrhizal Genomics Consortium"/>
            <person name="Kohler A."/>
            <person name="Kuo A."/>
            <person name="Nagy L.G."/>
            <person name="Floudas D."/>
            <person name="Copeland A."/>
            <person name="Barry K.W."/>
            <person name="Cichocki N."/>
            <person name="Veneault-Fourrey C."/>
            <person name="LaButti K."/>
            <person name="Lindquist E.A."/>
            <person name="Lipzen A."/>
            <person name="Lundell T."/>
            <person name="Morin E."/>
            <person name="Murat C."/>
            <person name="Riley R."/>
            <person name="Ohm R."/>
            <person name="Sun H."/>
            <person name="Tunlid A."/>
            <person name="Henrissat B."/>
            <person name="Grigoriev I.V."/>
            <person name="Hibbett D.S."/>
            <person name="Martin F."/>
        </authorList>
    </citation>
    <scope>NUCLEOTIDE SEQUENCE [LARGE SCALE GENOMIC DNA]</scope>
    <source>
        <strain evidence="16">MAFF 305830</strain>
    </source>
</reference>
<dbReference type="AlphaFoldDB" id="A0A0C3BLB1"/>
<comment type="function">
    <text evidence="9">As part of the replication protein A (RPA/RP-A), a single-stranded DNA-binding heterotrimeric complex, may play an essential role in DNA replication, recombination and repair. Binds and stabilizes single-stranded DNA intermediates, preventing complementary DNA reannealing and recruiting different proteins involved in DNA metabolism.</text>
</comment>
<dbReference type="FunFam" id="2.40.50.140:FF:000090">
    <property type="entry name" value="Replication protein A subunit"/>
    <property type="match status" value="1"/>
</dbReference>
<dbReference type="InterPro" id="IPR004591">
    <property type="entry name" value="Rfa1"/>
</dbReference>
<dbReference type="FunFam" id="2.40.50.140:FF:000041">
    <property type="entry name" value="Replication protein A subunit"/>
    <property type="match status" value="1"/>
</dbReference>
<dbReference type="CDD" id="cd04477">
    <property type="entry name" value="RPA1N"/>
    <property type="match status" value="1"/>
</dbReference>
<dbReference type="InterPro" id="IPR007199">
    <property type="entry name" value="Rep_factor-A_N"/>
</dbReference>
<evidence type="ECO:0000313" key="16">
    <source>
        <dbReference type="Proteomes" id="UP000054097"/>
    </source>
</evidence>
<gene>
    <name evidence="15" type="ORF">M408DRAFT_187837</name>
</gene>
<evidence type="ECO:0000259" key="13">
    <source>
        <dbReference type="Pfam" id="PF08646"/>
    </source>
</evidence>
<dbReference type="GO" id="GO:0000781">
    <property type="term" value="C:chromosome, telomeric region"/>
    <property type="evidence" value="ECO:0007669"/>
    <property type="project" value="UniProtKB-ARBA"/>
</dbReference>
<dbReference type="Pfam" id="PF08646">
    <property type="entry name" value="Rep_fac-A_C"/>
    <property type="match status" value="1"/>
</dbReference>
<comment type="similarity">
    <text evidence="2 9">Belongs to the replication factor A protein 1 family.</text>
</comment>
<dbReference type="Gene3D" id="2.40.50.140">
    <property type="entry name" value="Nucleic acid-binding proteins"/>
    <property type="match status" value="4"/>
</dbReference>
<evidence type="ECO:0000256" key="9">
    <source>
        <dbReference type="RuleBase" id="RU364130"/>
    </source>
</evidence>
<comment type="subunit">
    <text evidence="9">Component of the heterotrimeric canonical replication protein A complex (RPA).</text>
</comment>
<evidence type="ECO:0000259" key="14">
    <source>
        <dbReference type="Pfam" id="PF16900"/>
    </source>
</evidence>
<evidence type="ECO:0000256" key="1">
    <source>
        <dbReference type="ARBA" id="ARBA00004123"/>
    </source>
</evidence>
<dbReference type="GO" id="GO:0005662">
    <property type="term" value="C:DNA replication factor A complex"/>
    <property type="evidence" value="ECO:0007669"/>
    <property type="project" value="UniProtKB-ARBA"/>
</dbReference>
<keyword evidence="8 9" id="KW-0539">Nucleus</keyword>
<comment type="subcellular location">
    <subcellularLocation>
        <location evidence="1 9">Nucleus</location>
    </subcellularLocation>
</comment>
<dbReference type="OrthoDB" id="1751331at2759"/>
<dbReference type="GO" id="GO:0008270">
    <property type="term" value="F:zinc ion binding"/>
    <property type="evidence" value="ECO:0007669"/>
    <property type="project" value="UniProtKB-KW"/>
</dbReference>
<keyword evidence="16" id="KW-1185">Reference proteome</keyword>
<dbReference type="FunFam" id="2.40.50.140:FF:000064">
    <property type="entry name" value="Replication protein A subunit"/>
    <property type="match status" value="1"/>
</dbReference>
<protein>
    <recommendedName>
        <fullName evidence="9">Replication protein A subunit</fullName>
    </recommendedName>
</protein>
<organism evidence="15 16">
    <name type="scientific">Serendipita vermifera MAFF 305830</name>
    <dbReference type="NCBI Taxonomy" id="933852"/>
    <lineage>
        <taxon>Eukaryota</taxon>
        <taxon>Fungi</taxon>
        <taxon>Dikarya</taxon>
        <taxon>Basidiomycota</taxon>
        <taxon>Agaricomycotina</taxon>
        <taxon>Agaricomycetes</taxon>
        <taxon>Sebacinales</taxon>
        <taxon>Serendipitaceae</taxon>
        <taxon>Serendipita</taxon>
    </lineage>
</organism>
<dbReference type="InterPro" id="IPR047192">
    <property type="entry name" value="Euk_RPA1_DBD_C"/>
</dbReference>
<dbReference type="Pfam" id="PF04057">
    <property type="entry name" value="Rep-A_N"/>
    <property type="match status" value="1"/>
</dbReference>
<dbReference type="CDD" id="cd04475">
    <property type="entry name" value="RPA1_DBD_B"/>
    <property type="match status" value="1"/>
</dbReference>
<keyword evidence="6 9" id="KW-0862">Zinc</keyword>
<dbReference type="GO" id="GO:0006281">
    <property type="term" value="P:DNA repair"/>
    <property type="evidence" value="ECO:0007669"/>
    <property type="project" value="InterPro"/>
</dbReference>
<proteinExistence type="inferred from homology"/>
<evidence type="ECO:0000259" key="12">
    <source>
        <dbReference type="Pfam" id="PF04057"/>
    </source>
</evidence>
<feature type="region of interest" description="Disordered" evidence="10">
    <location>
        <begin position="117"/>
        <end position="167"/>
    </location>
</feature>
<reference evidence="15 16" key="1">
    <citation type="submission" date="2014-04" db="EMBL/GenBank/DDBJ databases">
        <authorList>
            <consortium name="DOE Joint Genome Institute"/>
            <person name="Kuo A."/>
            <person name="Zuccaro A."/>
            <person name="Kohler A."/>
            <person name="Nagy L.G."/>
            <person name="Floudas D."/>
            <person name="Copeland A."/>
            <person name="Barry K.W."/>
            <person name="Cichocki N."/>
            <person name="Veneault-Fourrey C."/>
            <person name="LaButti K."/>
            <person name="Lindquist E.A."/>
            <person name="Lipzen A."/>
            <person name="Lundell T."/>
            <person name="Morin E."/>
            <person name="Murat C."/>
            <person name="Sun H."/>
            <person name="Tunlid A."/>
            <person name="Henrissat B."/>
            <person name="Grigoriev I.V."/>
            <person name="Hibbett D.S."/>
            <person name="Martin F."/>
            <person name="Nordberg H.P."/>
            <person name="Cantor M.N."/>
            <person name="Hua S.X."/>
        </authorList>
    </citation>
    <scope>NUCLEOTIDE SEQUENCE [LARGE SCALE GENOMIC DNA]</scope>
    <source>
        <strain evidence="15 16">MAFF 305830</strain>
    </source>
</reference>
<dbReference type="GO" id="GO:0006260">
    <property type="term" value="P:DNA replication"/>
    <property type="evidence" value="ECO:0007669"/>
    <property type="project" value="UniProtKB-KW"/>
</dbReference>
<dbReference type="Proteomes" id="UP000054097">
    <property type="component" value="Unassembled WGS sequence"/>
</dbReference>
<accession>A0A0C3BLB1</accession>
<keyword evidence="5 9" id="KW-0863">Zinc-finger</keyword>
<dbReference type="SUPFAM" id="SSF50249">
    <property type="entry name" value="Nucleic acid-binding proteins"/>
    <property type="match status" value="4"/>
</dbReference>
<feature type="domain" description="Replication protein A OB" evidence="14">
    <location>
        <begin position="296"/>
        <end position="391"/>
    </location>
</feature>
<dbReference type="GO" id="GO:0007004">
    <property type="term" value="P:telomere maintenance via telomerase"/>
    <property type="evidence" value="ECO:0007669"/>
    <property type="project" value="UniProtKB-ARBA"/>
</dbReference>
<dbReference type="Pfam" id="PF16900">
    <property type="entry name" value="REPA_OB_2"/>
    <property type="match status" value="1"/>
</dbReference>
<evidence type="ECO:0000256" key="5">
    <source>
        <dbReference type="ARBA" id="ARBA00022771"/>
    </source>
</evidence>
<dbReference type="InterPro" id="IPR031657">
    <property type="entry name" value="REPA_OB_2"/>
</dbReference>
<evidence type="ECO:0000256" key="3">
    <source>
        <dbReference type="ARBA" id="ARBA00022705"/>
    </source>
</evidence>
<evidence type="ECO:0000256" key="8">
    <source>
        <dbReference type="ARBA" id="ARBA00023242"/>
    </source>
</evidence>
<dbReference type="InterPro" id="IPR004365">
    <property type="entry name" value="NA-bd_OB_tRNA"/>
</dbReference>
<keyword evidence="7 9" id="KW-0238">DNA-binding</keyword>
<dbReference type="NCBIfam" id="TIGR00617">
    <property type="entry name" value="rpa1"/>
    <property type="match status" value="1"/>
</dbReference>
<evidence type="ECO:0000259" key="11">
    <source>
        <dbReference type="Pfam" id="PF01336"/>
    </source>
</evidence>
<dbReference type="HOGENOM" id="CLU_012393_2_1_1"/>
<dbReference type="GO" id="GO:0006310">
    <property type="term" value="P:DNA recombination"/>
    <property type="evidence" value="ECO:0007669"/>
    <property type="project" value="InterPro"/>
</dbReference>
<keyword evidence="3 9" id="KW-0235">DNA replication</keyword>
<evidence type="ECO:0000256" key="10">
    <source>
        <dbReference type="SAM" id="MobiDB-lite"/>
    </source>
</evidence>